<protein>
    <recommendedName>
        <fullName evidence="3">DUF1353 domain-containing protein</fullName>
    </recommendedName>
</protein>
<sequence length="213" mass="24419">MITRRSAIKAISASPFFFLATPSYGEDKTGEYSNDKEADAWMRKWMENSVETTNVQVKSAVGIMTLGRFADRMYYLRSTIGWDPDKGDQLKLPKVRAPNGFVTDFASIPRVFWSILPPDGLYTYPAVIHDFLYWSQSTTRSDADDILDYSMRDFKVDVATRNIIFGGVRAGGASAWRNNRKLKDKGERRLLKYFPVDPIITWGEWKKKPGVFF</sequence>
<gene>
    <name evidence="1" type="ORF">PS928_05580</name>
</gene>
<reference evidence="1 2" key="1">
    <citation type="submission" date="2019-09" db="EMBL/GenBank/DDBJ databases">
        <authorList>
            <person name="Chandra G."/>
            <person name="Truman W A."/>
        </authorList>
    </citation>
    <scope>NUCLEOTIDE SEQUENCE [LARGE SCALE GENOMIC DNA]</scope>
    <source>
        <strain evidence="1">PS928</strain>
    </source>
</reference>
<evidence type="ECO:0008006" key="3">
    <source>
        <dbReference type="Google" id="ProtNLM"/>
    </source>
</evidence>
<proteinExistence type="predicted"/>
<evidence type="ECO:0000313" key="2">
    <source>
        <dbReference type="Proteomes" id="UP000381378"/>
    </source>
</evidence>
<organism evidence="1 2">
    <name type="scientific">Pseudomonas fluorescens</name>
    <dbReference type="NCBI Taxonomy" id="294"/>
    <lineage>
        <taxon>Bacteria</taxon>
        <taxon>Pseudomonadati</taxon>
        <taxon>Pseudomonadota</taxon>
        <taxon>Gammaproteobacteria</taxon>
        <taxon>Pseudomonadales</taxon>
        <taxon>Pseudomonadaceae</taxon>
        <taxon>Pseudomonas</taxon>
    </lineage>
</organism>
<dbReference type="Pfam" id="PF07087">
    <property type="entry name" value="DUF1353"/>
    <property type="match status" value="1"/>
</dbReference>
<evidence type="ECO:0000313" key="1">
    <source>
        <dbReference type="EMBL" id="VVQ23656.1"/>
    </source>
</evidence>
<name>A0A5E7VM13_PSEFL</name>
<accession>A0A5E7VM13</accession>
<dbReference type="AlphaFoldDB" id="A0A5E7VM13"/>
<dbReference type="Proteomes" id="UP000381378">
    <property type="component" value="Unassembled WGS sequence"/>
</dbReference>
<dbReference type="EMBL" id="CABVJF010000029">
    <property type="protein sequence ID" value="VVQ23656.1"/>
    <property type="molecule type" value="Genomic_DNA"/>
</dbReference>
<dbReference type="InterPro" id="IPR010767">
    <property type="entry name" value="Phage_CGC-2007_Cje0229"/>
</dbReference>
<dbReference type="RefSeq" id="WP_191625312.1">
    <property type="nucleotide sequence ID" value="NZ_CABVJF010000029.1"/>
</dbReference>